<evidence type="ECO:0000313" key="2">
    <source>
        <dbReference type="EMBL" id="RDW74257.1"/>
    </source>
</evidence>
<sequence>MARAAECSRREGGKTQFDKFVGLDPFEVLSLDVGEWGKGGAVEELAGGAVAEGQPVERPRGLVAGSGAETAAGDGGHGDGVGVAGVKDTDTGDVGGCPTSGPSWRPPRRIQDQAHQQARQQRRHRDRDDPSKVDPRHQPQVDAPPVAVGQSDADRRSGYTLCLRLLAVRYGRGEAYRRHRQSQPRRHQDRHGAAQLHAEPARRRHQRQPVPQVAHEMVPHPRRHRHLLLNLPTPPDKIRRRKRGDRIRDVVGPVHERRRCRREDLQRAVHVLGAVIVPRRPRVHVLNIPAQDGLPLLRLDDVLFEPVAQHALDAPPYHRPAGPGSDRARRDAFDWRCARTFEALGVIVARGLDGLQETLRRAEALEFFLRQVAAVVVFYVEAAAARGRWAGERAREEERAAPGIVPFQLPVFVHDAAPEVREEEEDLQECNARCDRDHRDGDLHPAQLDVKLDPLPDNEHGQPPDRNEGVDRNGEESAMHGVSARKNEMLRDQEHNRPQRPRNPRRDPPRRKDLRNAMPAPVDIPDSDRGRPRPDEAADDGMRCADGQAAARRDGQEDGGPDDGAHHGEHEDGGLGVVQVRVDDALADGLGDARAHADGPGQLHAGGDQERLFEG</sequence>
<feature type="compositionally biased region" description="Basic and acidic residues" evidence="1">
    <location>
        <begin position="126"/>
        <end position="139"/>
    </location>
</feature>
<feature type="compositionally biased region" description="Basic and acidic residues" evidence="1">
    <location>
        <begin position="563"/>
        <end position="573"/>
    </location>
</feature>
<reference evidence="2 3" key="1">
    <citation type="journal article" date="2018" name="IMA Fungus">
        <title>IMA Genome-F 9: Draft genome sequence of Annulohypoxylon stygium, Aspergillus mulundensis, Berkeleyomyces basicola (syn. Thielaviopsis basicola), Ceratocystis smalleyi, two Cercospora beticola strains, Coleophoma cylindrospora, Fusarium fracticaudum, Phialophora cf. hyalina, and Morchella septimelata.</title>
        <authorList>
            <person name="Wingfield B.D."/>
            <person name="Bills G.F."/>
            <person name="Dong Y."/>
            <person name="Huang W."/>
            <person name="Nel W.J."/>
            <person name="Swalarsk-Parry B.S."/>
            <person name="Vaghefi N."/>
            <person name="Wilken P.M."/>
            <person name="An Z."/>
            <person name="de Beer Z.W."/>
            <person name="De Vos L."/>
            <person name="Chen L."/>
            <person name="Duong T.A."/>
            <person name="Gao Y."/>
            <person name="Hammerbacher A."/>
            <person name="Kikkert J.R."/>
            <person name="Li Y."/>
            <person name="Li H."/>
            <person name="Li K."/>
            <person name="Li Q."/>
            <person name="Liu X."/>
            <person name="Ma X."/>
            <person name="Naidoo K."/>
            <person name="Pethybridge S.J."/>
            <person name="Sun J."/>
            <person name="Steenkamp E.T."/>
            <person name="van der Nest M.A."/>
            <person name="van Wyk S."/>
            <person name="Wingfield M.J."/>
            <person name="Xiong C."/>
            <person name="Yue Q."/>
            <person name="Zhang X."/>
        </authorList>
    </citation>
    <scope>NUCLEOTIDE SEQUENCE [LARGE SCALE GENOMIC DNA]</scope>
    <source>
        <strain evidence="2 3">DSM 5745</strain>
    </source>
</reference>
<dbReference type="RefSeq" id="XP_026602025.1">
    <property type="nucleotide sequence ID" value="XM_026748935.1"/>
</dbReference>
<keyword evidence="3" id="KW-1185">Reference proteome</keyword>
<organism evidence="2 3">
    <name type="scientific">Aspergillus mulundensis</name>
    <dbReference type="NCBI Taxonomy" id="1810919"/>
    <lineage>
        <taxon>Eukaryota</taxon>
        <taxon>Fungi</taxon>
        <taxon>Dikarya</taxon>
        <taxon>Ascomycota</taxon>
        <taxon>Pezizomycotina</taxon>
        <taxon>Eurotiomycetes</taxon>
        <taxon>Eurotiomycetidae</taxon>
        <taxon>Eurotiales</taxon>
        <taxon>Aspergillaceae</taxon>
        <taxon>Aspergillus</taxon>
        <taxon>Aspergillus subgen. Nidulantes</taxon>
    </lineage>
</organism>
<protein>
    <submittedName>
        <fullName evidence="2">Uncharacterized protein</fullName>
    </submittedName>
</protein>
<evidence type="ECO:0000256" key="1">
    <source>
        <dbReference type="SAM" id="MobiDB-lite"/>
    </source>
</evidence>
<feature type="region of interest" description="Disordered" evidence="1">
    <location>
        <begin position="175"/>
        <end position="210"/>
    </location>
</feature>
<comment type="caution">
    <text evidence="2">The sequence shown here is derived from an EMBL/GenBank/DDBJ whole genome shotgun (WGS) entry which is preliminary data.</text>
</comment>
<feature type="compositionally biased region" description="Basic and acidic residues" evidence="1">
    <location>
        <begin position="485"/>
        <end position="497"/>
    </location>
</feature>
<proteinExistence type="predicted"/>
<dbReference type="Proteomes" id="UP000256690">
    <property type="component" value="Unassembled WGS sequence"/>
</dbReference>
<dbReference type="EMBL" id="PVWQ01000008">
    <property type="protein sequence ID" value="RDW74257.1"/>
    <property type="molecule type" value="Genomic_DNA"/>
</dbReference>
<feature type="region of interest" description="Disordered" evidence="1">
    <location>
        <begin position="49"/>
        <end position="153"/>
    </location>
</feature>
<dbReference type="AlphaFoldDB" id="A0A3D8RJN4"/>
<evidence type="ECO:0000313" key="3">
    <source>
        <dbReference type="Proteomes" id="UP000256690"/>
    </source>
</evidence>
<feature type="compositionally biased region" description="Basic and acidic residues" evidence="1">
    <location>
        <begin position="450"/>
        <end position="478"/>
    </location>
</feature>
<feature type="compositionally biased region" description="Basic and acidic residues" evidence="1">
    <location>
        <begin position="504"/>
        <end position="515"/>
    </location>
</feature>
<feature type="region of interest" description="Disordered" evidence="1">
    <location>
        <begin position="436"/>
        <end position="615"/>
    </location>
</feature>
<feature type="compositionally biased region" description="Gly residues" evidence="1">
    <location>
        <begin position="73"/>
        <end position="83"/>
    </location>
</feature>
<gene>
    <name evidence="2" type="ORF">DSM5745_06919</name>
</gene>
<feature type="compositionally biased region" description="Basic residues" evidence="1">
    <location>
        <begin position="177"/>
        <end position="189"/>
    </location>
</feature>
<name>A0A3D8RJN4_9EURO</name>
<feature type="compositionally biased region" description="Basic and acidic residues" evidence="1">
    <location>
        <begin position="526"/>
        <end position="543"/>
    </location>
</feature>
<dbReference type="GeneID" id="38117289"/>
<accession>A0A3D8RJN4</accession>